<evidence type="ECO:0000313" key="2">
    <source>
        <dbReference type="EMBL" id="KAJ1193346.1"/>
    </source>
</evidence>
<gene>
    <name evidence="2" type="ORF">NDU88_002644</name>
</gene>
<comment type="caution">
    <text evidence="2">The sequence shown here is derived from an EMBL/GenBank/DDBJ whole genome shotgun (WGS) entry which is preliminary data.</text>
</comment>
<proteinExistence type="predicted"/>
<evidence type="ECO:0000256" key="1">
    <source>
        <dbReference type="SAM" id="MobiDB-lite"/>
    </source>
</evidence>
<dbReference type="EMBL" id="JANPWB010000004">
    <property type="protein sequence ID" value="KAJ1193346.1"/>
    <property type="molecule type" value="Genomic_DNA"/>
</dbReference>
<sequence length="105" mass="11074">MAAGAEAAPRAPDRGAATWAEHADPKRWRKTSRLAGLTRAGADGPQNGDWAHLSACGPGDRAPTKEQVDRGGPWPAPPTDGAAVDLLRGGEWSDDLPYPPELEVR</sequence>
<keyword evidence="3" id="KW-1185">Reference proteome</keyword>
<dbReference type="AlphaFoldDB" id="A0AAV7UY79"/>
<dbReference type="Proteomes" id="UP001066276">
    <property type="component" value="Chromosome 2_2"/>
</dbReference>
<feature type="compositionally biased region" description="Low complexity" evidence="1">
    <location>
        <begin position="1"/>
        <end position="17"/>
    </location>
</feature>
<name>A0AAV7UY79_PLEWA</name>
<evidence type="ECO:0000313" key="3">
    <source>
        <dbReference type="Proteomes" id="UP001066276"/>
    </source>
</evidence>
<accession>A0AAV7UY79</accession>
<feature type="region of interest" description="Disordered" evidence="1">
    <location>
        <begin position="1"/>
        <end position="105"/>
    </location>
</feature>
<protein>
    <submittedName>
        <fullName evidence="2">Uncharacterized protein</fullName>
    </submittedName>
</protein>
<organism evidence="2 3">
    <name type="scientific">Pleurodeles waltl</name>
    <name type="common">Iberian ribbed newt</name>
    <dbReference type="NCBI Taxonomy" id="8319"/>
    <lineage>
        <taxon>Eukaryota</taxon>
        <taxon>Metazoa</taxon>
        <taxon>Chordata</taxon>
        <taxon>Craniata</taxon>
        <taxon>Vertebrata</taxon>
        <taxon>Euteleostomi</taxon>
        <taxon>Amphibia</taxon>
        <taxon>Batrachia</taxon>
        <taxon>Caudata</taxon>
        <taxon>Salamandroidea</taxon>
        <taxon>Salamandridae</taxon>
        <taxon>Pleurodelinae</taxon>
        <taxon>Pleurodeles</taxon>
    </lineage>
</organism>
<reference evidence="2" key="1">
    <citation type="journal article" date="2022" name="bioRxiv">
        <title>Sequencing and chromosome-scale assembly of the giantPleurodeles waltlgenome.</title>
        <authorList>
            <person name="Brown T."/>
            <person name="Elewa A."/>
            <person name="Iarovenko S."/>
            <person name="Subramanian E."/>
            <person name="Araus A.J."/>
            <person name="Petzold A."/>
            <person name="Susuki M."/>
            <person name="Suzuki K.-i.T."/>
            <person name="Hayashi T."/>
            <person name="Toyoda A."/>
            <person name="Oliveira C."/>
            <person name="Osipova E."/>
            <person name="Leigh N.D."/>
            <person name="Simon A."/>
            <person name="Yun M.H."/>
        </authorList>
    </citation>
    <scope>NUCLEOTIDE SEQUENCE</scope>
    <source>
        <strain evidence="2">20211129_DDA</strain>
        <tissue evidence="2">Liver</tissue>
    </source>
</reference>